<dbReference type="InterPro" id="IPR020904">
    <property type="entry name" value="Sc_DH/Rdtase_CS"/>
</dbReference>
<evidence type="ECO:0000259" key="5">
    <source>
        <dbReference type="SMART" id="SM00822"/>
    </source>
</evidence>
<dbReference type="InterPro" id="IPR036291">
    <property type="entry name" value="NAD(P)-bd_dom_sf"/>
</dbReference>
<keyword evidence="7" id="KW-1185">Reference proteome</keyword>
<name>A0AA39XYG9_9PEZI</name>
<dbReference type="PRINTS" id="PR00081">
    <property type="entry name" value="GDHRDH"/>
</dbReference>
<dbReference type="GO" id="GO:0016491">
    <property type="term" value="F:oxidoreductase activity"/>
    <property type="evidence" value="ECO:0007669"/>
    <property type="project" value="UniProtKB-KW"/>
</dbReference>
<evidence type="ECO:0000256" key="1">
    <source>
        <dbReference type="ARBA" id="ARBA00006484"/>
    </source>
</evidence>
<dbReference type="Pfam" id="PF00106">
    <property type="entry name" value="adh_short"/>
    <property type="match status" value="1"/>
</dbReference>
<organism evidence="6 7">
    <name type="scientific">Lasiodiplodia hormozganensis</name>
    <dbReference type="NCBI Taxonomy" id="869390"/>
    <lineage>
        <taxon>Eukaryota</taxon>
        <taxon>Fungi</taxon>
        <taxon>Dikarya</taxon>
        <taxon>Ascomycota</taxon>
        <taxon>Pezizomycotina</taxon>
        <taxon>Dothideomycetes</taxon>
        <taxon>Dothideomycetes incertae sedis</taxon>
        <taxon>Botryosphaeriales</taxon>
        <taxon>Botryosphaeriaceae</taxon>
        <taxon>Lasiodiplodia</taxon>
    </lineage>
</organism>
<dbReference type="PANTHER" id="PTHR43976">
    <property type="entry name" value="SHORT CHAIN DEHYDROGENASE"/>
    <property type="match status" value="1"/>
</dbReference>
<evidence type="ECO:0000313" key="6">
    <source>
        <dbReference type="EMBL" id="KAK0642632.1"/>
    </source>
</evidence>
<dbReference type="SUPFAM" id="SSF51735">
    <property type="entry name" value="NAD(P)-binding Rossmann-fold domains"/>
    <property type="match status" value="1"/>
</dbReference>
<reference evidence="6" key="1">
    <citation type="submission" date="2023-06" db="EMBL/GenBank/DDBJ databases">
        <title>Multi-omics analyses reveal the molecular pathogenesis toolkit of Lasiodiplodia hormozganensis, a cross-kingdom pathogen.</title>
        <authorList>
            <person name="Felix C."/>
            <person name="Meneses R."/>
            <person name="Goncalves M.F.M."/>
            <person name="Tilleman L."/>
            <person name="Duarte A.S."/>
            <person name="Jorrin-Novo J.V."/>
            <person name="Van De Peer Y."/>
            <person name="Deforce D."/>
            <person name="Van Nieuwerburgh F."/>
            <person name="Esteves A.C."/>
            <person name="Alves A."/>
        </authorList>
    </citation>
    <scope>NUCLEOTIDE SEQUENCE</scope>
    <source>
        <strain evidence="6">CBS 339.90</strain>
    </source>
</reference>
<dbReference type="PANTHER" id="PTHR43976:SF16">
    <property type="entry name" value="SHORT-CHAIN DEHYDROGENASE_REDUCTASE FAMILY PROTEIN"/>
    <property type="match status" value="1"/>
</dbReference>
<proteinExistence type="inferred from homology"/>
<dbReference type="AlphaFoldDB" id="A0AA39XYG9"/>
<evidence type="ECO:0000313" key="7">
    <source>
        <dbReference type="Proteomes" id="UP001175001"/>
    </source>
</evidence>
<dbReference type="PRINTS" id="PR00080">
    <property type="entry name" value="SDRFAMILY"/>
</dbReference>
<comment type="caution">
    <text evidence="6">The sequence shown here is derived from an EMBL/GenBank/DDBJ whole genome shotgun (WGS) entry which is preliminary data.</text>
</comment>
<sequence>MTRVWLITGCSSGFGRAIALAAAAHGDKVVATARDVSKLADLRQRGIVTKKLDVLSPDAEIQAVVDDVRSTVGDIDVLVNNAGYILVGAIEECSAQEIERQFATNVFGQLAVLRAVVPSMRSRRTGTIANLGSIGGWQGSPAAGIYCATKAAIAIYTESLRAELAPFGVRVTCIEPGYFRTNFLDEGSGRKTVAKKTVAELDTIEGSAVAATRSALAAYNKKQPGDPDKGAKVIVQALTGTGPCQGRDLPPRLALGNDAVGFIGQALERNRRDLDAWKDIVSKTDCDE</sequence>
<evidence type="ECO:0000256" key="4">
    <source>
        <dbReference type="RuleBase" id="RU000363"/>
    </source>
</evidence>
<dbReference type="Gene3D" id="3.40.50.720">
    <property type="entry name" value="NAD(P)-binding Rossmann-like Domain"/>
    <property type="match status" value="1"/>
</dbReference>
<dbReference type="InterPro" id="IPR057326">
    <property type="entry name" value="KR_dom"/>
</dbReference>
<keyword evidence="3" id="KW-0560">Oxidoreductase</keyword>
<dbReference type="InterPro" id="IPR051911">
    <property type="entry name" value="SDR_oxidoreductase"/>
</dbReference>
<accession>A0AA39XYG9</accession>
<feature type="domain" description="Ketoreductase" evidence="5">
    <location>
        <begin position="3"/>
        <end position="177"/>
    </location>
</feature>
<keyword evidence="2" id="KW-0521">NADP</keyword>
<dbReference type="EMBL" id="JAUJDW010000070">
    <property type="protein sequence ID" value="KAK0642632.1"/>
    <property type="molecule type" value="Genomic_DNA"/>
</dbReference>
<dbReference type="PROSITE" id="PS00061">
    <property type="entry name" value="ADH_SHORT"/>
    <property type="match status" value="1"/>
</dbReference>
<dbReference type="InterPro" id="IPR002347">
    <property type="entry name" value="SDR_fam"/>
</dbReference>
<gene>
    <name evidence="6" type="ORF">DIS24_g8872</name>
</gene>
<evidence type="ECO:0000256" key="3">
    <source>
        <dbReference type="ARBA" id="ARBA00023002"/>
    </source>
</evidence>
<protein>
    <submittedName>
        <fullName evidence="6">Oxidoreductase</fullName>
    </submittedName>
</protein>
<evidence type="ECO:0000256" key="2">
    <source>
        <dbReference type="ARBA" id="ARBA00022857"/>
    </source>
</evidence>
<dbReference type="Proteomes" id="UP001175001">
    <property type="component" value="Unassembled WGS sequence"/>
</dbReference>
<dbReference type="SMART" id="SM00822">
    <property type="entry name" value="PKS_KR"/>
    <property type="match status" value="1"/>
</dbReference>
<comment type="similarity">
    <text evidence="1 4">Belongs to the short-chain dehydrogenases/reductases (SDR) family.</text>
</comment>
<dbReference type="CDD" id="cd05374">
    <property type="entry name" value="17beta-HSD-like_SDR_c"/>
    <property type="match status" value="1"/>
</dbReference>